<dbReference type="PANTHER" id="PTHR31901:SF9">
    <property type="entry name" value="GH3 DOMAIN-CONTAINING PROTEIN"/>
    <property type="match status" value="1"/>
</dbReference>
<dbReference type="PANTHER" id="PTHR31901">
    <property type="entry name" value="GH3 DOMAIN-CONTAINING PROTEIN"/>
    <property type="match status" value="1"/>
</dbReference>
<evidence type="ECO:0008006" key="6">
    <source>
        <dbReference type="Google" id="ProtNLM"/>
    </source>
</evidence>
<feature type="transmembrane region" description="Helical" evidence="1">
    <location>
        <begin position="5"/>
        <end position="23"/>
    </location>
</feature>
<reference evidence="4 5" key="1">
    <citation type="submission" date="2022-05" db="EMBL/GenBank/DDBJ databases">
        <authorList>
            <consortium name="Genoscope - CEA"/>
            <person name="William W."/>
        </authorList>
    </citation>
    <scope>NUCLEOTIDE SEQUENCE [LARGE SCALE GENOMIC DNA]</scope>
</reference>
<name>A0ABN8R952_9CNID</name>
<dbReference type="EMBL" id="CALNXI010001731">
    <property type="protein sequence ID" value="CAH3175900.1"/>
    <property type="molecule type" value="Genomic_DNA"/>
</dbReference>
<feature type="transmembrane region" description="Helical" evidence="1">
    <location>
        <begin position="29"/>
        <end position="52"/>
    </location>
</feature>
<dbReference type="Pfam" id="PF03321">
    <property type="entry name" value="GH3"/>
    <property type="match status" value="1"/>
</dbReference>
<feature type="domain" description="GH3 C-terminal" evidence="3">
    <location>
        <begin position="495"/>
        <end position="621"/>
    </location>
</feature>
<gene>
    <name evidence="4" type="ORF">PEVE_00010392</name>
</gene>
<accession>A0ABN8R952</accession>
<evidence type="ECO:0000313" key="4">
    <source>
        <dbReference type="EMBL" id="CAH3175900.1"/>
    </source>
</evidence>
<keyword evidence="1" id="KW-0472">Membrane</keyword>
<dbReference type="Proteomes" id="UP001159427">
    <property type="component" value="Unassembled WGS sequence"/>
</dbReference>
<keyword evidence="1" id="KW-1133">Transmembrane helix</keyword>
<evidence type="ECO:0000259" key="3">
    <source>
        <dbReference type="Pfam" id="PF23572"/>
    </source>
</evidence>
<comment type="caution">
    <text evidence="4">The sequence shown here is derived from an EMBL/GenBank/DDBJ whole genome shotgun (WGS) entry which is preliminary data.</text>
</comment>
<protein>
    <recommendedName>
        <fullName evidence="6">GH3 domain-containing protein</fullName>
    </recommendedName>
</protein>
<evidence type="ECO:0000313" key="5">
    <source>
        <dbReference type="Proteomes" id="UP001159427"/>
    </source>
</evidence>
<dbReference type="Pfam" id="PF23572">
    <property type="entry name" value="GH3_C"/>
    <property type="match status" value="1"/>
</dbReference>
<organism evidence="4 5">
    <name type="scientific">Porites evermanni</name>
    <dbReference type="NCBI Taxonomy" id="104178"/>
    <lineage>
        <taxon>Eukaryota</taxon>
        <taxon>Metazoa</taxon>
        <taxon>Cnidaria</taxon>
        <taxon>Anthozoa</taxon>
        <taxon>Hexacorallia</taxon>
        <taxon>Scleractinia</taxon>
        <taxon>Fungiina</taxon>
        <taxon>Poritidae</taxon>
        <taxon>Porites</taxon>
    </lineage>
</organism>
<keyword evidence="5" id="KW-1185">Reference proteome</keyword>
<dbReference type="InterPro" id="IPR055378">
    <property type="entry name" value="GH3_C"/>
</dbReference>
<proteinExistence type="predicted"/>
<dbReference type="InterPro" id="IPR055377">
    <property type="entry name" value="GH3_M"/>
</dbReference>
<feature type="domain" description="GH3 middle" evidence="2">
    <location>
        <begin position="407"/>
        <end position="478"/>
    </location>
</feature>
<keyword evidence="1" id="KW-0812">Transmembrane</keyword>
<sequence>MARMTYVKVCAFIMVPLSFIAALPSKFTYFLFAAIFGFLACITILACVHIFSQHRSKSHNFRSLLQNYVATMVLRIYGGRIRKRFDREANDCREVQEKFLMEIISSNRNTVFGREYNFESIQNSADFIKLVPLTTKASYQEYVDRIAKGEDAVLTIEKTSKLAVTSGTTGSPSMIPRVQSQAYLFFMARAALSSAMYSAFPETFNLQKTLGFYRPGRNIETTAGGIPKGGISNVTPTGFQLAIFSTPGPGFHILESHASYYVHLLFGLKDRNIGTVFSNLAAYTYRGFLELEKNWQRLVKDIEEGSLDSDLELDAKIRSELKRCLEPDKKRAEELRKEFQAGFDGIASRIWPNLRIILCVTTGRQELYATRLREKYTDDVPMYSALYTSTESVIGVNLWPKDKPTYLPVLSAAFFEFVPVENCHKEQAKTCLAEDLEVNSLYELVITTPGGLYRYRMGDVVRVARFHYKSPVLEFQYRRGTVLPCHMTEKMVYDALCESVESFKEIKLVDYTCAGSLLFDGISSETGTKKGPEQAPFHIVFVELSGFLTKEETCFLQEKLEEALCNHNSSYRDFRKNGEESPVFLYRVKQGTFDLLMKHLMEANPMTSPIQFKIPRLIKTKAAGKLLLENLHPQQEYMK</sequence>
<evidence type="ECO:0000256" key="1">
    <source>
        <dbReference type="SAM" id="Phobius"/>
    </source>
</evidence>
<evidence type="ECO:0000259" key="2">
    <source>
        <dbReference type="Pfam" id="PF23571"/>
    </source>
</evidence>
<dbReference type="InterPro" id="IPR004993">
    <property type="entry name" value="GH3"/>
</dbReference>
<dbReference type="Pfam" id="PF23571">
    <property type="entry name" value="GH3_M"/>
    <property type="match status" value="1"/>
</dbReference>